<dbReference type="GO" id="GO:0008270">
    <property type="term" value="F:zinc ion binding"/>
    <property type="evidence" value="ECO:0007669"/>
    <property type="project" value="UniProtKB-KW"/>
</dbReference>
<dbReference type="Gene3D" id="3.30.160.60">
    <property type="entry name" value="Classic Zinc Finger"/>
    <property type="match status" value="1"/>
</dbReference>
<keyword evidence="4" id="KW-0690">Ribosome biogenesis</keyword>
<dbReference type="AlphaFoldDB" id="A0A5J5ECP8"/>
<evidence type="ECO:0000313" key="13">
    <source>
        <dbReference type="Proteomes" id="UP000326924"/>
    </source>
</evidence>
<dbReference type="InterPro" id="IPR022755">
    <property type="entry name" value="Znf_C2H2_jaz"/>
</dbReference>
<dbReference type="InterPro" id="IPR051879">
    <property type="entry name" value="C2H2-ZF_Maturation_Protein"/>
</dbReference>
<evidence type="ECO:0000259" key="11">
    <source>
        <dbReference type="PROSITE" id="PS50157"/>
    </source>
</evidence>
<keyword evidence="7" id="KW-0862">Zinc</keyword>
<keyword evidence="8" id="KW-0539">Nucleus</keyword>
<sequence>MGSIRRSKTKRRTRDLDQIHRDLRDPKSLAQFKALIPDEDKPALGVHYCVECSKYFEQAHNLREHRRGKNHKRRVRMLEEEPYSQKEADAAAGTGCASFYEARELRAEQLRRDEEAREMEIEA</sequence>
<evidence type="ECO:0000256" key="4">
    <source>
        <dbReference type="ARBA" id="ARBA00022517"/>
    </source>
</evidence>
<dbReference type="InParanoid" id="A0A5J5ECP8"/>
<dbReference type="PROSITE" id="PS50157">
    <property type="entry name" value="ZINC_FINGER_C2H2_2"/>
    <property type="match status" value="1"/>
</dbReference>
<dbReference type="GO" id="GO:0003676">
    <property type="term" value="F:nucleic acid binding"/>
    <property type="evidence" value="ECO:0007669"/>
    <property type="project" value="InterPro"/>
</dbReference>
<evidence type="ECO:0000256" key="9">
    <source>
        <dbReference type="ARBA" id="ARBA00038064"/>
    </source>
</evidence>
<dbReference type="Pfam" id="PF12171">
    <property type="entry name" value="zf-C2H2_jaz"/>
    <property type="match status" value="1"/>
</dbReference>
<dbReference type="InterPro" id="IPR003604">
    <property type="entry name" value="Matrin/U1-like-C_Znf_C2H2"/>
</dbReference>
<protein>
    <recommendedName>
        <fullName evidence="11">C2H2-type domain-containing protein</fullName>
    </recommendedName>
</protein>
<dbReference type="GO" id="GO:0042254">
    <property type="term" value="P:ribosome biogenesis"/>
    <property type="evidence" value="ECO:0007669"/>
    <property type="project" value="UniProtKB-KW"/>
</dbReference>
<evidence type="ECO:0000313" key="12">
    <source>
        <dbReference type="EMBL" id="KAA8892991.1"/>
    </source>
</evidence>
<comment type="caution">
    <text evidence="12">The sequence shown here is derived from an EMBL/GenBank/DDBJ whole genome shotgun (WGS) entry which is preliminary data.</text>
</comment>
<reference evidence="12 13" key="1">
    <citation type="submission" date="2019-09" db="EMBL/GenBank/DDBJ databases">
        <title>Draft genome of the ectomycorrhizal ascomycete Sphaerosporella brunnea.</title>
        <authorList>
            <consortium name="DOE Joint Genome Institute"/>
            <person name="Benucci G.M."/>
            <person name="Marozzi G."/>
            <person name="Antonielli L."/>
            <person name="Sanchez S."/>
            <person name="Marco P."/>
            <person name="Wang X."/>
            <person name="Falini L.B."/>
            <person name="Barry K."/>
            <person name="Haridas S."/>
            <person name="Lipzen A."/>
            <person name="Labutti K."/>
            <person name="Grigoriev I.V."/>
            <person name="Murat C."/>
            <person name="Martin F."/>
            <person name="Albertini E."/>
            <person name="Donnini D."/>
            <person name="Bonito G."/>
        </authorList>
    </citation>
    <scope>NUCLEOTIDE SEQUENCE [LARGE SCALE GENOMIC DNA]</scope>
    <source>
        <strain evidence="12 13">Sb_GMNB300</strain>
    </source>
</reference>
<dbReference type="PROSITE" id="PS00028">
    <property type="entry name" value="ZINC_FINGER_C2H2_1"/>
    <property type="match status" value="1"/>
</dbReference>
<evidence type="ECO:0000256" key="10">
    <source>
        <dbReference type="PROSITE-ProRule" id="PRU00042"/>
    </source>
</evidence>
<comment type="similarity">
    <text evidence="9">Belongs to the ZNF593/BUD20 C2H2-type zinc-finger protein family.</text>
</comment>
<gene>
    <name evidence="12" type="ORF">FN846DRAFT_896368</name>
</gene>
<evidence type="ECO:0000256" key="2">
    <source>
        <dbReference type="ARBA" id="ARBA00004496"/>
    </source>
</evidence>
<proteinExistence type="inferred from homology"/>
<keyword evidence="3" id="KW-0963">Cytoplasm</keyword>
<keyword evidence="13" id="KW-1185">Reference proteome</keyword>
<dbReference type="InterPro" id="IPR013087">
    <property type="entry name" value="Znf_C2H2_type"/>
</dbReference>
<dbReference type="FunFam" id="3.30.160.60:FF:000299">
    <property type="entry name" value="Zinc finger protein 593"/>
    <property type="match status" value="1"/>
</dbReference>
<organism evidence="12 13">
    <name type="scientific">Sphaerosporella brunnea</name>
    <dbReference type="NCBI Taxonomy" id="1250544"/>
    <lineage>
        <taxon>Eukaryota</taxon>
        <taxon>Fungi</taxon>
        <taxon>Dikarya</taxon>
        <taxon>Ascomycota</taxon>
        <taxon>Pezizomycotina</taxon>
        <taxon>Pezizomycetes</taxon>
        <taxon>Pezizales</taxon>
        <taxon>Pyronemataceae</taxon>
        <taxon>Sphaerosporella</taxon>
    </lineage>
</organism>
<dbReference type="GO" id="GO:0005737">
    <property type="term" value="C:cytoplasm"/>
    <property type="evidence" value="ECO:0007669"/>
    <property type="project" value="UniProtKB-SubCell"/>
</dbReference>
<dbReference type="EMBL" id="VXIS01000530">
    <property type="protein sequence ID" value="KAA8892991.1"/>
    <property type="molecule type" value="Genomic_DNA"/>
</dbReference>
<evidence type="ECO:0000256" key="3">
    <source>
        <dbReference type="ARBA" id="ARBA00022490"/>
    </source>
</evidence>
<dbReference type="PANTHER" id="PTHR46095">
    <property type="entry name" value="ZINC FINGER PROTEIN 593"/>
    <property type="match status" value="1"/>
</dbReference>
<dbReference type="OrthoDB" id="24683at2759"/>
<keyword evidence="5" id="KW-0479">Metal-binding</keyword>
<dbReference type="InterPro" id="IPR036236">
    <property type="entry name" value="Znf_C2H2_sf"/>
</dbReference>
<dbReference type="PANTHER" id="PTHR46095:SF1">
    <property type="entry name" value="ZINC FINGER PROTEIN 593"/>
    <property type="match status" value="1"/>
</dbReference>
<evidence type="ECO:0000256" key="6">
    <source>
        <dbReference type="ARBA" id="ARBA00022771"/>
    </source>
</evidence>
<dbReference type="SMART" id="SM00451">
    <property type="entry name" value="ZnF_U1"/>
    <property type="match status" value="1"/>
</dbReference>
<name>A0A5J5ECP8_9PEZI</name>
<dbReference type="SUPFAM" id="SSF57667">
    <property type="entry name" value="beta-beta-alpha zinc fingers"/>
    <property type="match status" value="1"/>
</dbReference>
<evidence type="ECO:0000256" key="1">
    <source>
        <dbReference type="ARBA" id="ARBA00004123"/>
    </source>
</evidence>
<evidence type="ECO:0000256" key="7">
    <source>
        <dbReference type="ARBA" id="ARBA00022833"/>
    </source>
</evidence>
<feature type="domain" description="C2H2-type" evidence="11">
    <location>
        <begin position="47"/>
        <end position="76"/>
    </location>
</feature>
<accession>A0A5J5ECP8</accession>
<evidence type="ECO:0000256" key="5">
    <source>
        <dbReference type="ARBA" id="ARBA00022723"/>
    </source>
</evidence>
<evidence type="ECO:0000256" key="8">
    <source>
        <dbReference type="ARBA" id="ARBA00023242"/>
    </source>
</evidence>
<dbReference type="GO" id="GO:0043021">
    <property type="term" value="F:ribonucleoprotein complex binding"/>
    <property type="evidence" value="ECO:0007669"/>
    <property type="project" value="UniProtKB-ARBA"/>
</dbReference>
<keyword evidence="6 10" id="KW-0863">Zinc-finger</keyword>
<dbReference type="GO" id="GO:0005634">
    <property type="term" value="C:nucleus"/>
    <property type="evidence" value="ECO:0007669"/>
    <property type="project" value="UniProtKB-SubCell"/>
</dbReference>
<dbReference type="FunCoup" id="A0A5J5ECP8">
    <property type="interactions" value="400"/>
</dbReference>
<comment type="subcellular location">
    <subcellularLocation>
        <location evidence="2">Cytoplasm</location>
    </subcellularLocation>
    <subcellularLocation>
        <location evidence="1">Nucleus</location>
    </subcellularLocation>
</comment>
<dbReference type="Proteomes" id="UP000326924">
    <property type="component" value="Unassembled WGS sequence"/>
</dbReference>